<proteinExistence type="predicted"/>
<feature type="compositionally biased region" description="Polar residues" evidence="1">
    <location>
        <begin position="222"/>
        <end position="231"/>
    </location>
</feature>
<sequence length="251" mass="28694">MIYRQVVSDRSLSGHPSCLFCDQRFFDEEFRYKHLRKEHFFCQFCESDGKHMNVFFKDHGELVAHYKAQHFLCDFEECRTMGIAFSNQVDLNLHKSKEHSNRRMAVGLDFQFSDRQLAGPSRSRREPPAATPITRGDKIAVIPREEPSAPKRNTDEFMVVPSAQSSSRTVRYNVAPAYTPQNEDFPCLAPHIASSRSDPALTTLRPENFPRLNRVNVPAGKQFQQIGNASAESPHREAVQSTSRQPRNPAQ</sequence>
<feature type="domain" description="C2H2-type" evidence="2">
    <location>
        <begin position="16"/>
        <end position="39"/>
    </location>
</feature>
<feature type="compositionally biased region" description="Polar residues" evidence="1">
    <location>
        <begin position="239"/>
        <end position="251"/>
    </location>
</feature>
<dbReference type="GO" id="GO:0016567">
    <property type="term" value="P:protein ubiquitination"/>
    <property type="evidence" value="ECO:0007669"/>
    <property type="project" value="TreeGrafter"/>
</dbReference>
<evidence type="ECO:0000313" key="4">
    <source>
        <dbReference type="Proteomes" id="UP000270094"/>
    </source>
</evidence>
<gene>
    <name evidence="3" type="ORF">SVUK_LOCUS7418</name>
</gene>
<dbReference type="Proteomes" id="UP000270094">
    <property type="component" value="Unassembled WGS sequence"/>
</dbReference>
<dbReference type="InterPro" id="IPR013087">
    <property type="entry name" value="Znf_C2H2_type"/>
</dbReference>
<organism evidence="3 4">
    <name type="scientific">Strongylus vulgaris</name>
    <name type="common">Blood worm</name>
    <dbReference type="NCBI Taxonomy" id="40348"/>
    <lineage>
        <taxon>Eukaryota</taxon>
        <taxon>Metazoa</taxon>
        <taxon>Ecdysozoa</taxon>
        <taxon>Nematoda</taxon>
        <taxon>Chromadorea</taxon>
        <taxon>Rhabditida</taxon>
        <taxon>Rhabditina</taxon>
        <taxon>Rhabditomorpha</taxon>
        <taxon>Strongyloidea</taxon>
        <taxon>Strongylidae</taxon>
        <taxon>Strongylus</taxon>
    </lineage>
</organism>
<evidence type="ECO:0000256" key="1">
    <source>
        <dbReference type="SAM" id="MobiDB-lite"/>
    </source>
</evidence>
<feature type="domain" description="C2H2-type" evidence="2">
    <location>
        <begin position="71"/>
        <end position="99"/>
    </location>
</feature>
<dbReference type="GO" id="GO:0043022">
    <property type="term" value="F:ribosome binding"/>
    <property type="evidence" value="ECO:0007669"/>
    <property type="project" value="TreeGrafter"/>
</dbReference>
<dbReference type="GO" id="GO:0061630">
    <property type="term" value="F:ubiquitin protein ligase activity"/>
    <property type="evidence" value="ECO:0007669"/>
    <property type="project" value="InterPro"/>
</dbReference>
<protein>
    <recommendedName>
        <fullName evidence="2">C2H2-type domain-containing protein</fullName>
    </recommendedName>
</protein>
<dbReference type="PANTHER" id="PTHR22938:SF0">
    <property type="entry name" value="E3 UBIQUITIN-PROTEIN LIGASE ZNF598"/>
    <property type="match status" value="1"/>
</dbReference>
<dbReference type="SMART" id="SM00355">
    <property type="entry name" value="ZnF_C2H2"/>
    <property type="match status" value="3"/>
</dbReference>
<feature type="region of interest" description="Disordered" evidence="1">
    <location>
        <begin position="221"/>
        <end position="251"/>
    </location>
</feature>
<name>A0A3P7IHD7_STRVU</name>
<dbReference type="GO" id="GO:0072344">
    <property type="term" value="P:rescue of stalled ribosome"/>
    <property type="evidence" value="ECO:0007669"/>
    <property type="project" value="InterPro"/>
</dbReference>
<dbReference type="InterPro" id="IPR044288">
    <property type="entry name" value="ZNF598/HEL2"/>
</dbReference>
<dbReference type="EMBL" id="UYYB01025272">
    <property type="protein sequence ID" value="VDM72420.1"/>
    <property type="molecule type" value="Genomic_DNA"/>
</dbReference>
<feature type="domain" description="C2H2-type" evidence="2">
    <location>
        <begin position="40"/>
        <end position="70"/>
    </location>
</feature>
<accession>A0A3P7IHD7</accession>
<evidence type="ECO:0000313" key="3">
    <source>
        <dbReference type="EMBL" id="VDM72420.1"/>
    </source>
</evidence>
<evidence type="ECO:0000259" key="2">
    <source>
        <dbReference type="SMART" id="SM00355"/>
    </source>
</evidence>
<dbReference type="AlphaFoldDB" id="A0A3P7IHD7"/>
<dbReference type="OrthoDB" id="5863798at2759"/>
<reference evidence="3 4" key="1">
    <citation type="submission" date="2018-11" db="EMBL/GenBank/DDBJ databases">
        <authorList>
            <consortium name="Pathogen Informatics"/>
        </authorList>
    </citation>
    <scope>NUCLEOTIDE SEQUENCE [LARGE SCALE GENOMIC DNA]</scope>
</reference>
<dbReference type="PANTHER" id="PTHR22938">
    <property type="entry name" value="ZINC FINGER PROTEIN 598"/>
    <property type="match status" value="1"/>
</dbReference>
<keyword evidence="4" id="KW-1185">Reference proteome</keyword>